<name>A0A161WCS9_9NOCA</name>
<dbReference type="OrthoDB" id="3194817at2"/>
<comment type="caution">
    <text evidence="3">The sequence shown here is derived from an EMBL/GenBank/DDBJ whole genome shotgun (WGS) entry which is preliminary data.</text>
</comment>
<dbReference type="GO" id="GO:0005886">
    <property type="term" value="C:plasma membrane"/>
    <property type="evidence" value="ECO:0007669"/>
    <property type="project" value="TreeGrafter"/>
</dbReference>
<dbReference type="GO" id="GO:0052851">
    <property type="term" value="F:ferric-chelate reductase (NADPH) activity"/>
    <property type="evidence" value="ECO:0007669"/>
    <property type="project" value="TreeGrafter"/>
</dbReference>
<sequence>MKIAILGTGGGARSHAAKLLELGHEVFVGTRDPQATLARTEPDQMGNPPYLDWLNDHPGATLLTFGEAAAAADMVINGISGDHAYQVLSGIGEQLTGKTLIDYAVPYVYNHDTAHKWRTPWGFMPLLHPVDTDSLGEQIQRALPGTRVVKAFVTQEQETVVDPKSIGGGDHTMFIAGDDPDAKAVAVQLLREYGWTDILDLGDLVCSRGLEMYAHFHAAVGMALGRRFGVKIV</sequence>
<evidence type="ECO:0000313" key="3">
    <source>
        <dbReference type="EMBL" id="KZM74749.1"/>
    </source>
</evidence>
<evidence type="ECO:0000259" key="2">
    <source>
        <dbReference type="Pfam" id="PF03807"/>
    </source>
</evidence>
<feature type="domain" description="Pyrroline-5-carboxylate reductase catalytic N-terminal" evidence="2">
    <location>
        <begin position="2"/>
        <end position="105"/>
    </location>
</feature>
<accession>A0A161WCS9</accession>
<dbReference type="InterPro" id="IPR051267">
    <property type="entry name" value="STEAP_metalloreductase"/>
</dbReference>
<dbReference type="Gene3D" id="3.40.50.720">
    <property type="entry name" value="NAD(P)-binding Rossmann-like Domain"/>
    <property type="match status" value="1"/>
</dbReference>
<dbReference type="GO" id="GO:0008823">
    <property type="term" value="F:cupric reductase (NADH) activity"/>
    <property type="evidence" value="ECO:0007669"/>
    <property type="project" value="TreeGrafter"/>
</dbReference>
<keyword evidence="4" id="KW-1185">Reference proteome</keyword>
<dbReference type="Pfam" id="PF03807">
    <property type="entry name" value="F420_oxidored"/>
    <property type="match status" value="1"/>
</dbReference>
<reference evidence="3 4" key="1">
    <citation type="submission" date="2016-04" db="EMBL/GenBank/DDBJ databases">
        <authorList>
            <person name="Evans L.H."/>
            <person name="Alamgir A."/>
            <person name="Owens N."/>
            <person name="Weber N.D."/>
            <person name="Virtaneva K."/>
            <person name="Barbian K."/>
            <person name="Babar A."/>
            <person name="Rosenke K."/>
        </authorList>
    </citation>
    <scope>NUCLEOTIDE SEQUENCE [LARGE SCALE GENOMIC DNA]</scope>
    <source>
        <strain evidence="3 4">IFM 0406</strain>
    </source>
</reference>
<dbReference type="STRING" id="455432.AWN90_22125"/>
<dbReference type="GO" id="GO:0015677">
    <property type="term" value="P:copper ion import"/>
    <property type="evidence" value="ECO:0007669"/>
    <property type="project" value="TreeGrafter"/>
</dbReference>
<dbReference type="RefSeq" id="WP_067586322.1">
    <property type="nucleotide sequence ID" value="NZ_JABMCZ010000005.1"/>
</dbReference>
<dbReference type="AlphaFoldDB" id="A0A161WCS9"/>
<proteinExistence type="predicted"/>
<dbReference type="PANTHER" id="PTHR14239:SF0">
    <property type="entry name" value="F420-DEPENDENT NADP REDUCTASE"/>
    <property type="match status" value="1"/>
</dbReference>
<organism evidence="3 4">
    <name type="scientific">Nocardia terpenica</name>
    <dbReference type="NCBI Taxonomy" id="455432"/>
    <lineage>
        <taxon>Bacteria</taxon>
        <taxon>Bacillati</taxon>
        <taxon>Actinomycetota</taxon>
        <taxon>Actinomycetes</taxon>
        <taxon>Mycobacteriales</taxon>
        <taxon>Nocardiaceae</taxon>
        <taxon>Nocardia</taxon>
    </lineage>
</organism>
<gene>
    <name evidence="3" type="ORF">AWN90_22125</name>
</gene>
<dbReference type="Proteomes" id="UP000076512">
    <property type="component" value="Unassembled WGS sequence"/>
</dbReference>
<evidence type="ECO:0000256" key="1">
    <source>
        <dbReference type="ARBA" id="ARBA00023002"/>
    </source>
</evidence>
<protein>
    <submittedName>
        <fullName evidence="3">NADP oxidoreductase</fullName>
    </submittedName>
</protein>
<dbReference type="PANTHER" id="PTHR14239">
    <property type="entry name" value="DUDULIN-RELATED"/>
    <property type="match status" value="1"/>
</dbReference>
<dbReference type="SUPFAM" id="SSF51735">
    <property type="entry name" value="NAD(P)-binding Rossmann-fold domains"/>
    <property type="match status" value="1"/>
</dbReference>
<dbReference type="EMBL" id="LWGR01000004">
    <property type="protein sequence ID" value="KZM74749.1"/>
    <property type="molecule type" value="Genomic_DNA"/>
</dbReference>
<keyword evidence="1" id="KW-0560">Oxidoreductase</keyword>
<evidence type="ECO:0000313" key="4">
    <source>
        <dbReference type="Proteomes" id="UP000076512"/>
    </source>
</evidence>
<dbReference type="InterPro" id="IPR036291">
    <property type="entry name" value="NAD(P)-bd_dom_sf"/>
</dbReference>
<dbReference type="InterPro" id="IPR028939">
    <property type="entry name" value="P5C_Rdtase_cat_N"/>
</dbReference>